<reference evidence="3" key="2">
    <citation type="submission" date="2023-02" db="EMBL/GenBank/DDBJ databases">
        <authorList>
            <person name="Rayyan A."/>
            <person name="Meyer T."/>
            <person name="Kyndt J.A."/>
        </authorList>
    </citation>
    <scope>NUCLEOTIDE SEQUENCE</scope>
    <source>
        <strain evidence="3">DSM 9987</strain>
    </source>
</reference>
<keyword evidence="4" id="KW-1185">Reference proteome</keyword>
<name>A0ABT5JFU2_RHOTP</name>
<dbReference type="Gene3D" id="3.40.190.150">
    <property type="entry name" value="Bordetella uptake gene, domain 1"/>
    <property type="match status" value="1"/>
</dbReference>
<dbReference type="InterPro" id="IPR042100">
    <property type="entry name" value="Bug_dom1"/>
</dbReference>
<reference evidence="3" key="1">
    <citation type="journal article" date="2023" name="Microbiol Resour">
        <title>Genome Sequences of Rhodoplanes serenus and Two Thermotolerant Strains, Rhodoplanes tepidamans and 'Rhodoplanes cryptolactis,' Further Refine the Genus.</title>
        <authorList>
            <person name="Rayyan A.A."/>
            <person name="Kyndt J.A."/>
        </authorList>
    </citation>
    <scope>NUCLEOTIDE SEQUENCE</scope>
    <source>
        <strain evidence="3">DSM 9987</strain>
    </source>
</reference>
<dbReference type="SUPFAM" id="SSF53850">
    <property type="entry name" value="Periplasmic binding protein-like II"/>
    <property type="match status" value="1"/>
</dbReference>
<proteinExistence type="inferred from homology"/>
<dbReference type="InterPro" id="IPR005064">
    <property type="entry name" value="BUG"/>
</dbReference>
<dbReference type="EMBL" id="JAQQLI010000046">
    <property type="protein sequence ID" value="MDC7788551.1"/>
    <property type="molecule type" value="Genomic_DNA"/>
</dbReference>
<dbReference type="PANTHER" id="PTHR42928">
    <property type="entry name" value="TRICARBOXYLATE-BINDING PROTEIN"/>
    <property type="match status" value="1"/>
</dbReference>
<sequence>MTPGPVSSPLRPDRRRLMLGGLAAALAGAVPTTARAQAGYPNRPVRIIVPYGAGGIADVTMRMVAQKLSEKLGQQFIIDNRPGAAGVIGINSVVASTPDGYTLAMIGGGLTAAKSLFKSLPYDLERDLVPISTTAAYGLVIATKAGSPLKTVQDVITTAKASPGKLNFGSINPGSNQHLAGELFKSMAGITVTAIPFKTTPQLVTAMIQGDVDVLFEYQAALQGPLEERQIVALATTATTRAPSLPDVPTVAESGLPGYEVTSWNGLAAPAATPPEIVALLNRAVNEVVALPDIQAASTKYGMAAQGCSVDDFRARIAREVAKWAKVVAAAGIEKK</sequence>
<feature type="signal peptide" evidence="2">
    <location>
        <begin position="1"/>
        <end position="36"/>
    </location>
</feature>
<evidence type="ECO:0000256" key="2">
    <source>
        <dbReference type="SAM" id="SignalP"/>
    </source>
</evidence>
<evidence type="ECO:0000256" key="1">
    <source>
        <dbReference type="ARBA" id="ARBA00006987"/>
    </source>
</evidence>
<accession>A0ABT5JFU2</accession>
<feature type="chain" id="PRO_5045210181" evidence="2">
    <location>
        <begin position="37"/>
        <end position="336"/>
    </location>
</feature>
<dbReference type="PANTHER" id="PTHR42928:SF5">
    <property type="entry name" value="BLR1237 PROTEIN"/>
    <property type="match status" value="1"/>
</dbReference>
<comment type="similarity">
    <text evidence="1">Belongs to the UPF0065 (bug) family.</text>
</comment>
<organism evidence="3 4">
    <name type="scientific">Rhodoplanes tepidamans</name>
    <name type="common">Rhodoplanes cryptolactis</name>
    <dbReference type="NCBI Taxonomy" id="200616"/>
    <lineage>
        <taxon>Bacteria</taxon>
        <taxon>Pseudomonadati</taxon>
        <taxon>Pseudomonadota</taxon>
        <taxon>Alphaproteobacteria</taxon>
        <taxon>Hyphomicrobiales</taxon>
        <taxon>Nitrobacteraceae</taxon>
        <taxon>Rhodoplanes</taxon>
    </lineage>
</organism>
<gene>
    <name evidence="3" type="ORF">PQJ73_22900</name>
</gene>
<dbReference type="Pfam" id="PF03401">
    <property type="entry name" value="TctC"/>
    <property type="match status" value="1"/>
</dbReference>
<comment type="caution">
    <text evidence="3">The sequence shown here is derived from an EMBL/GenBank/DDBJ whole genome shotgun (WGS) entry which is preliminary data.</text>
</comment>
<dbReference type="PIRSF" id="PIRSF017082">
    <property type="entry name" value="YflP"/>
    <property type="match status" value="1"/>
</dbReference>
<dbReference type="InterPro" id="IPR006311">
    <property type="entry name" value="TAT_signal"/>
</dbReference>
<dbReference type="Gene3D" id="3.40.190.10">
    <property type="entry name" value="Periplasmic binding protein-like II"/>
    <property type="match status" value="1"/>
</dbReference>
<keyword evidence="2" id="KW-0732">Signal</keyword>
<protein>
    <submittedName>
        <fullName evidence="3">Tripartite tricarboxylate transporter substrate-binding protein</fullName>
    </submittedName>
</protein>
<evidence type="ECO:0000313" key="4">
    <source>
        <dbReference type="Proteomes" id="UP001165652"/>
    </source>
</evidence>
<dbReference type="RefSeq" id="WP_272779386.1">
    <property type="nucleotide sequence ID" value="NZ_JAQQLI010000046.1"/>
</dbReference>
<dbReference type="PROSITE" id="PS51318">
    <property type="entry name" value="TAT"/>
    <property type="match status" value="1"/>
</dbReference>
<evidence type="ECO:0000313" key="3">
    <source>
        <dbReference type="EMBL" id="MDC7788551.1"/>
    </source>
</evidence>
<dbReference type="Proteomes" id="UP001165652">
    <property type="component" value="Unassembled WGS sequence"/>
</dbReference>